<dbReference type="EMBL" id="JAIZAY010000019">
    <property type="protein sequence ID" value="KAJ8023333.1"/>
    <property type="molecule type" value="Genomic_DNA"/>
</dbReference>
<gene>
    <name evidence="2" type="ORF">HOLleu_35742</name>
</gene>
<proteinExistence type="predicted"/>
<evidence type="ECO:0000313" key="3">
    <source>
        <dbReference type="Proteomes" id="UP001152320"/>
    </source>
</evidence>
<name>A0A9Q0YIY2_HOLLE</name>
<sequence>MYGGGHGTHKTDDKRPNFRVAGAHRSCVLIQLTAGEFTDASQHIHGGLDSSWVIKVACHKTDQSYGPAHIVLDEDLHQLCTTYFNKIHLDWMGENHKDPSKPFFVTRTGKKVKTLCKDVRSLGVTFGLKNLTPVNIRKTVATRNFQSSDAVQRAMVAEHMAHREETQSQYYKASQSMEQAFQSSAHISSLLVGSYLPEPKASLLSADQEGDSSSTADESEEEDSSSVSNSSKNQVVLLIKHGCNLVRVTQDVYKYRYECKTLKIHRDDVVFISVLGDSY</sequence>
<organism evidence="2 3">
    <name type="scientific">Holothuria leucospilota</name>
    <name type="common">Black long sea cucumber</name>
    <name type="synonym">Mertensiothuria leucospilota</name>
    <dbReference type="NCBI Taxonomy" id="206669"/>
    <lineage>
        <taxon>Eukaryota</taxon>
        <taxon>Metazoa</taxon>
        <taxon>Echinodermata</taxon>
        <taxon>Eleutherozoa</taxon>
        <taxon>Echinozoa</taxon>
        <taxon>Holothuroidea</taxon>
        <taxon>Aspidochirotacea</taxon>
        <taxon>Aspidochirotida</taxon>
        <taxon>Holothuriidae</taxon>
        <taxon>Holothuria</taxon>
    </lineage>
</organism>
<keyword evidence="3" id="KW-1185">Reference proteome</keyword>
<dbReference type="AlphaFoldDB" id="A0A9Q0YIY2"/>
<comment type="caution">
    <text evidence="2">The sequence shown here is derived from an EMBL/GenBank/DDBJ whole genome shotgun (WGS) entry which is preliminary data.</text>
</comment>
<dbReference type="OrthoDB" id="8964969at2759"/>
<accession>A0A9Q0YIY2</accession>
<protein>
    <submittedName>
        <fullName evidence="2">Uncharacterized protein</fullName>
    </submittedName>
</protein>
<evidence type="ECO:0000313" key="2">
    <source>
        <dbReference type="EMBL" id="KAJ8023333.1"/>
    </source>
</evidence>
<reference evidence="2" key="1">
    <citation type="submission" date="2021-10" db="EMBL/GenBank/DDBJ databases">
        <title>Tropical sea cucumber genome reveals ecological adaptation and Cuvierian tubules defense mechanism.</title>
        <authorList>
            <person name="Chen T."/>
        </authorList>
    </citation>
    <scope>NUCLEOTIDE SEQUENCE</scope>
    <source>
        <strain evidence="2">Nanhai2018</strain>
        <tissue evidence="2">Muscle</tissue>
    </source>
</reference>
<evidence type="ECO:0000256" key="1">
    <source>
        <dbReference type="SAM" id="MobiDB-lite"/>
    </source>
</evidence>
<feature type="region of interest" description="Disordered" evidence="1">
    <location>
        <begin position="204"/>
        <end position="229"/>
    </location>
</feature>
<dbReference type="Proteomes" id="UP001152320">
    <property type="component" value="Chromosome 19"/>
</dbReference>